<evidence type="ECO:0000256" key="5">
    <source>
        <dbReference type="ARBA" id="ARBA00022692"/>
    </source>
</evidence>
<proteinExistence type="predicted"/>
<evidence type="ECO:0000256" key="9">
    <source>
        <dbReference type="SAM" id="Phobius"/>
    </source>
</evidence>
<dbReference type="EMBL" id="JAHJDP010000087">
    <property type="protein sequence ID" value="MBU2692356.1"/>
    <property type="molecule type" value="Genomic_DNA"/>
</dbReference>
<dbReference type="SMART" id="SM00028">
    <property type="entry name" value="TPR"/>
    <property type="match status" value="3"/>
</dbReference>
<sequence length="757" mass="84073">MTKHPATDRPLRVRPVIAWFLAQIRDPLTAISLLYGLGWLILSSLIRPIGDYGVETDFYNDVVFTRQWMTGNPTIMNGFRGPFYHLLLGLLILPFRDPFLTGKVISVVSAAAGLRLAGGIVKRFFGPLPAVCAILFIAGNKTFIEHTFRACTDMLFFALLAGVFLLILQEGRRSLRNWVFAGAAAGVAWLTRYNGILLLPCAALVAFIALRPFPRAVKHFISFFAAWIIIIAPWCLFLWMKTGDPFWNRSYQNVAIGIYTANSSMAQVGRFISQLSFSSLLEVWQVDPAHFITVAVKNVYYHLRDDATLLVGIPFAAVAALGLIFNIRRLSQSRYLAYTLCGLLIFLGMSVIFYNSRFMIPLLLWWSLFAAAFIFVIASFLSGARRWGRLVAMTLAGSLGLVAILGNLAVVKESMDPMTSSFPAVSIKELAKKLKEGGVVINATTPIAARKPHIGSFFNAPVVPIPYGNIDDLRESGAHYLLISGPELNVTPQLKDLLLSTDPADVPDGLRLVKRVILSTRGGYSRVAAIFAIENPKPWTPKPPPSVTRPGEILPGMSRVDALRVQLAAWYQIWEPQREVAPLIGHLAPEAQKHPEALLVLGNAAFKKRDAKRAEVLYIQALAADPKYLTAGIRLTAELRLAGARYLQDKDLSIDPLIPRLEPEYGPPAETPSAFWFLVGNTYLARGDYAAALAPLARCLEIDPDAAVCYRALGDALHFLGWYEKALYHYSRYLRYEPKDKEIEKTVEKLRRIIEDG</sequence>
<dbReference type="Proteomes" id="UP000777784">
    <property type="component" value="Unassembled WGS sequence"/>
</dbReference>
<feature type="domain" description="Glycosyltransferase RgtA/B/C/D-like" evidence="10">
    <location>
        <begin position="95"/>
        <end position="234"/>
    </location>
</feature>
<evidence type="ECO:0000256" key="3">
    <source>
        <dbReference type="ARBA" id="ARBA00022676"/>
    </source>
</evidence>
<dbReference type="Pfam" id="PF13231">
    <property type="entry name" value="PMT_2"/>
    <property type="match status" value="1"/>
</dbReference>
<dbReference type="Gene3D" id="1.25.40.10">
    <property type="entry name" value="Tetratricopeptide repeat domain"/>
    <property type="match status" value="1"/>
</dbReference>
<evidence type="ECO:0000256" key="7">
    <source>
        <dbReference type="ARBA" id="ARBA00023136"/>
    </source>
</evidence>
<evidence type="ECO:0000256" key="6">
    <source>
        <dbReference type="ARBA" id="ARBA00022989"/>
    </source>
</evidence>
<feature type="repeat" description="TPR" evidence="8">
    <location>
        <begin position="707"/>
        <end position="740"/>
    </location>
</feature>
<feature type="repeat" description="TPR" evidence="8">
    <location>
        <begin position="595"/>
        <end position="628"/>
    </location>
</feature>
<evidence type="ECO:0000313" key="11">
    <source>
        <dbReference type="EMBL" id="MBU2692356.1"/>
    </source>
</evidence>
<dbReference type="GO" id="GO:0016763">
    <property type="term" value="F:pentosyltransferase activity"/>
    <property type="evidence" value="ECO:0007669"/>
    <property type="project" value="TreeGrafter"/>
</dbReference>
<keyword evidence="2" id="KW-1003">Cell membrane</keyword>
<evidence type="ECO:0000256" key="4">
    <source>
        <dbReference type="ARBA" id="ARBA00022679"/>
    </source>
</evidence>
<evidence type="ECO:0000259" key="10">
    <source>
        <dbReference type="Pfam" id="PF13231"/>
    </source>
</evidence>
<feature type="transmembrane region" description="Helical" evidence="9">
    <location>
        <begin position="28"/>
        <end position="46"/>
    </location>
</feature>
<feature type="transmembrane region" description="Helical" evidence="9">
    <location>
        <begin position="307"/>
        <end position="328"/>
    </location>
</feature>
<feature type="transmembrane region" description="Helical" evidence="9">
    <location>
        <begin position="146"/>
        <end position="168"/>
    </location>
</feature>
<protein>
    <submittedName>
        <fullName evidence="11">Glycosyltransferase family 39 protein</fullName>
        <ecNumber evidence="11">2.4.-.-</ecNumber>
    </submittedName>
</protein>
<feature type="transmembrane region" description="Helical" evidence="9">
    <location>
        <begin position="124"/>
        <end position="140"/>
    </location>
</feature>
<feature type="transmembrane region" description="Helical" evidence="9">
    <location>
        <begin position="335"/>
        <end position="356"/>
    </location>
</feature>
<dbReference type="PANTHER" id="PTHR33908">
    <property type="entry name" value="MANNOSYLTRANSFERASE YKCB-RELATED"/>
    <property type="match status" value="1"/>
</dbReference>
<organism evidence="11 12">
    <name type="scientific">Eiseniibacteriota bacterium</name>
    <dbReference type="NCBI Taxonomy" id="2212470"/>
    <lineage>
        <taxon>Bacteria</taxon>
        <taxon>Candidatus Eiseniibacteriota</taxon>
    </lineage>
</organism>
<keyword evidence="7 9" id="KW-0472">Membrane</keyword>
<feature type="transmembrane region" description="Helical" evidence="9">
    <location>
        <begin position="197"/>
        <end position="213"/>
    </location>
</feature>
<dbReference type="InterPro" id="IPR050297">
    <property type="entry name" value="LipidA_mod_glycosyltrf_83"/>
</dbReference>
<dbReference type="InterPro" id="IPR011990">
    <property type="entry name" value="TPR-like_helical_dom_sf"/>
</dbReference>
<dbReference type="SUPFAM" id="SSF48452">
    <property type="entry name" value="TPR-like"/>
    <property type="match status" value="1"/>
</dbReference>
<keyword evidence="4 11" id="KW-0808">Transferase</keyword>
<name>A0A948RYL5_UNCEI</name>
<keyword evidence="6 9" id="KW-1133">Transmembrane helix</keyword>
<feature type="repeat" description="TPR" evidence="8">
    <location>
        <begin position="673"/>
        <end position="706"/>
    </location>
</feature>
<evidence type="ECO:0000256" key="1">
    <source>
        <dbReference type="ARBA" id="ARBA00004651"/>
    </source>
</evidence>
<gene>
    <name evidence="11" type="ORF">KJ970_15645</name>
</gene>
<feature type="transmembrane region" description="Helical" evidence="9">
    <location>
        <begin position="362"/>
        <end position="383"/>
    </location>
</feature>
<dbReference type="PANTHER" id="PTHR33908:SF11">
    <property type="entry name" value="MEMBRANE PROTEIN"/>
    <property type="match status" value="1"/>
</dbReference>
<feature type="transmembrane region" description="Helical" evidence="9">
    <location>
        <begin position="220"/>
        <end position="240"/>
    </location>
</feature>
<keyword evidence="5 9" id="KW-0812">Transmembrane</keyword>
<dbReference type="AlphaFoldDB" id="A0A948RYL5"/>
<feature type="transmembrane region" description="Helical" evidence="9">
    <location>
        <begin position="390"/>
        <end position="411"/>
    </location>
</feature>
<dbReference type="EC" id="2.4.-.-" evidence="11"/>
<comment type="subcellular location">
    <subcellularLocation>
        <location evidence="1">Cell membrane</location>
        <topology evidence="1">Multi-pass membrane protein</topology>
    </subcellularLocation>
</comment>
<comment type="caution">
    <text evidence="11">The sequence shown here is derived from an EMBL/GenBank/DDBJ whole genome shotgun (WGS) entry which is preliminary data.</text>
</comment>
<dbReference type="PROSITE" id="PS50005">
    <property type="entry name" value="TPR"/>
    <property type="match status" value="3"/>
</dbReference>
<keyword evidence="3 11" id="KW-0328">Glycosyltransferase</keyword>
<dbReference type="InterPro" id="IPR019734">
    <property type="entry name" value="TPR_rpt"/>
</dbReference>
<keyword evidence="8" id="KW-0802">TPR repeat</keyword>
<evidence type="ECO:0000313" key="12">
    <source>
        <dbReference type="Proteomes" id="UP000777784"/>
    </source>
</evidence>
<dbReference type="GO" id="GO:0005886">
    <property type="term" value="C:plasma membrane"/>
    <property type="evidence" value="ECO:0007669"/>
    <property type="project" value="UniProtKB-SubCell"/>
</dbReference>
<accession>A0A948RYL5</accession>
<evidence type="ECO:0000256" key="2">
    <source>
        <dbReference type="ARBA" id="ARBA00022475"/>
    </source>
</evidence>
<dbReference type="GO" id="GO:0009103">
    <property type="term" value="P:lipopolysaccharide biosynthetic process"/>
    <property type="evidence" value="ECO:0007669"/>
    <property type="project" value="UniProtKB-ARBA"/>
</dbReference>
<dbReference type="InterPro" id="IPR038731">
    <property type="entry name" value="RgtA/B/C-like"/>
</dbReference>
<dbReference type="Pfam" id="PF13181">
    <property type="entry name" value="TPR_8"/>
    <property type="match status" value="1"/>
</dbReference>
<reference evidence="11" key="1">
    <citation type="submission" date="2021-05" db="EMBL/GenBank/DDBJ databases">
        <title>Energy efficiency and biological interactions define the core microbiome of deep oligotrophic groundwater.</title>
        <authorList>
            <person name="Mehrshad M."/>
            <person name="Lopez-Fernandez M."/>
            <person name="Bell E."/>
            <person name="Bernier-Latmani R."/>
            <person name="Bertilsson S."/>
            <person name="Dopson M."/>
        </authorList>
    </citation>
    <scope>NUCLEOTIDE SEQUENCE</scope>
    <source>
        <strain evidence="11">Modern_marine.mb.64</strain>
    </source>
</reference>
<evidence type="ECO:0000256" key="8">
    <source>
        <dbReference type="PROSITE-ProRule" id="PRU00339"/>
    </source>
</evidence>